<dbReference type="OrthoDB" id="19830at2759"/>
<dbReference type="GO" id="GO:0005739">
    <property type="term" value="C:mitochondrion"/>
    <property type="evidence" value="ECO:0007669"/>
    <property type="project" value="UniProtKB-SubCell"/>
</dbReference>
<dbReference type="STRING" id="407821.A0A087U0G3"/>
<dbReference type="AlphaFoldDB" id="A0A087U0G3"/>
<dbReference type="Pfam" id="PF10037">
    <property type="entry name" value="MRP-S27"/>
    <property type="match status" value="1"/>
</dbReference>
<dbReference type="OMA" id="WIMQQEM"/>
<dbReference type="Gene3D" id="1.25.40.10">
    <property type="entry name" value="Tetratricopeptide repeat domain"/>
    <property type="match status" value="1"/>
</dbReference>
<evidence type="ECO:0000313" key="2">
    <source>
        <dbReference type="EMBL" id="KFM70852.1"/>
    </source>
</evidence>
<dbReference type="PANTHER" id="PTHR21393:SF0">
    <property type="entry name" value="SMALL RIBOSOMAL SUBUNIT PROTEIN MS27"/>
    <property type="match status" value="1"/>
</dbReference>
<keyword evidence="3" id="KW-1185">Reference proteome</keyword>
<dbReference type="InterPro" id="IPR019266">
    <property type="entry name" value="Ribosomal_mS27"/>
</dbReference>
<dbReference type="InterPro" id="IPR034913">
    <property type="entry name" value="mS27/PTCD2"/>
</dbReference>
<gene>
    <name evidence="2" type="ORF">X975_27239</name>
</gene>
<dbReference type="GO" id="GO:0005840">
    <property type="term" value="C:ribosome"/>
    <property type="evidence" value="ECO:0007669"/>
    <property type="project" value="UniProtKB-KW"/>
</dbReference>
<dbReference type="EMBL" id="KK117579">
    <property type="protein sequence ID" value="KFM70852.1"/>
    <property type="molecule type" value="Genomic_DNA"/>
</dbReference>
<reference evidence="2 3" key="1">
    <citation type="submission" date="2013-11" db="EMBL/GenBank/DDBJ databases">
        <title>Genome sequencing of Stegodyphus mimosarum.</title>
        <authorList>
            <person name="Bechsgaard J."/>
        </authorList>
    </citation>
    <scope>NUCLEOTIDE SEQUENCE [LARGE SCALE GENOMIC DNA]</scope>
</reference>
<proteinExistence type="predicted"/>
<dbReference type="InterPro" id="IPR011990">
    <property type="entry name" value="TPR-like_helical_dom_sf"/>
</dbReference>
<organism evidence="2 3">
    <name type="scientific">Stegodyphus mimosarum</name>
    <name type="common">African social velvet spider</name>
    <dbReference type="NCBI Taxonomy" id="407821"/>
    <lineage>
        <taxon>Eukaryota</taxon>
        <taxon>Metazoa</taxon>
        <taxon>Ecdysozoa</taxon>
        <taxon>Arthropoda</taxon>
        <taxon>Chelicerata</taxon>
        <taxon>Arachnida</taxon>
        <taxon>Araneae</taxon>
        <taxon>Araneomorphae</taxon>
        <taxon>Entelegynae</taxon>
        <taxon>Eresoidea</taxon>
        <taxon>Eresidae</taxon>
        <taxon>Stegodyphus</taxon>
    </lineage>
</organism>
<dbReference type="PANTHER" id="PTHR21393">
    <property type="entry name" value="MITOCHONDRIAL 28S RIBOSOMAL PROTEIN S27"/>
    <property type="match status" value="1"/>
</dbReference>
<keyword evidence="2" id="KW-0689">Ribosomal protein</keyword>
<protein>
    <submittedName>
        <fullName evidence="2">28S ribosomal protein S27, mitochondrial</fullName>
    </submittedName>
</protein>
<evidence type="ECO:0000313" key="3">
    <source>
        <dbReference type="Proteomes" id="UP000054359"/>
    </source>
</evidence>
<feature type="non-terminal residue" evidence="2">
    <location>
        <position position="281"/>
    </location>
</feature>
<evidence type="ECO:0000256" key="1">
    <source>
        <dbReference type="ARBA" id="ARBA00004173"/>
    </source>
</evidence>
<accession>A0A087U0G3</accession>
<sequence>MASVFRLNRYLFCNFYRMQYTVRRTILSEAYLCEDAWQRRFEDPLLKNINLAQYFVETDKKFGTKRLASGVDIDIFANCVQSESELDELEHLLYRFRRTKRAVEIMDSTIYATIKIYLKYKQYETLLKILEDRENYGIFPDLFSYNILMDTFLKEKLYKEAAHTAVLMMLQEDFRNKISCVLALYSCQMYLNECSLDSWYPPKEQQEEEVENENEDEEEVTLVRVPFIREPWFDDHFDITNPKHLIGKTFYLVGREMNDPLARTYQLLGLTMYEKWNKAAS</sequence>
<comment type="subcellular location">
    <subcellularLocation>
        <location evidence="1">Mitochondrion</location>
    </subcellularLocation>
</comment>
<dbReference type="Proteomes" id="UP000054359">
    <property type="component" value="Unassembled WGS sequence"/>
</dbReference>
<keyword evidence="2" id="KW-0687">Ribonucleoprotein</keyword>
<name>A0A087U0G3_STEMI</name>